<evidence type="ECO:0000313" key="3">
    <source>
        <dbReference type="Proteomes" id="UP000813463"/>
    </source>
</evidence>
<keyword evidence="1" id="KW-0472">Membrane</keyword>
<reference evidence="3" key="1">
    <citation type="journal article" date="2021" name="Nat. Commun.">
        <title>Genomic analyses provide insights into spinach domestication and the genetic basis of agronomic traits.</title>
        <authorList>
            <person name="Cai X."/>
            <person name="Sun X."/>
            <person name="Xu C."/>
            <person name="Sun H."/>
            <person name="Wang X."/>
            <person name="Ge C."/>
            <person name="Zhang Z."/>
            <person name="Wang Q."/>
            <person name="Fei Z."/>
            <person name="Jiao C."/>
            <person name="Wang Q."/>
        </authorList>
    </citation>
    <scope>NUCLEOTIDE SEQUENCE [LARGE SCALE GENOMIC DNA]</scope>
    <source>
        <strain evidence="3">cv. Varoflay</strain>
    </source>
</reference>
<reference evidence="4" key="2">
    <citation type="submission" date="2025-08" db="UniProtKB">
        <authorList>
            <consortium name="RefSeq"/>
        </authorList>
    </citation>
    <scope>IDENTIFICATION</scope>
    <source>
        <tissue evidence="4">Leaf</tissue>
    </source>
</reference>
<sequence>MKVVMLKIVIVLMLCSSSTTLAQMPQLNDLLSPCLKKLNECYKNSIDLTKMAESAVFSPPGETQLQCCTEWSQQIKENTRCLCKAFKSDLTAFTDTFNVCNLNVSTTSMCQGISNSGIANKISYSIGFLPILLFILTIIVKP</sequence>
<keyword evidence="2" id="KW-0732">Signal</keyword>
<protein>
    <recommendedName>
        <fullName evidence="5">Bifunctional inhibitor/plant lipid transfer protein/seed storage helical domain-containing protein</fullName>
    </recommendedName>
</protein>
<keyword evidence="1" id="KW-1133">Transmembrane helix</keyword>
<name>A0ABM3R2A4_SPIOL</name>
<evidence type="ECO:0000313" key="4">
    <source>
        <dbReference type="RefSeq" id="XP_056689737.1"/>
    </source>
</evidence>
<proteinExistence type="predicted"/>
<evidence type="ECO:0000256" key="1">
    <source>
        <dbReference type="SAM" id="Phobius"/>
    </source>
</evidence>
<feature type="chain" id="PRO_5046378628" description="Bifunctional inhibitor/plant lipid transfer protein/seed storage helical domain-containing protein" evidence="2">
    <location>
        <begin position="23"/>
        <end position="142"/>
    </location>
</feature>
<dbReference type="Proteomes" id="UP000813463">
    <property type="component" value="Chromosome 6"/>
</dbReference>
<organism evidence="3 4">
    <name type="scientific">Spinacia oleracea</name>
    <name type="common">Spinach</name>
    <dbReference type="NCBI Taxonomy" id="3562"/>
    <lineage>
        <taxon>Eukaryota</taxon>
        <taxon>Viridiplantae</taxon>
        <taxon>Streptophyta</taxon>
        <taxon>Embryophyta</taxon>
        <taxon>Tracheophyta</taxon>
        <taxon>Spermatophyta</taxon>
        <taxon>Magnoliopsida</taxon>
        <taxon>eudicotyledons</taxon>
        <taxon>Gunneridae</taxon>
        <taxon>Pentapetalae</taxon>
        <taxon>Caryophyllales</taxon>
        <taxon>Chenopodiaceae</taxon>
        <taxon>Chenopodioideae</taxon>
        <taxon>Anserineae</taxon>
        <taxon>Spinacia</taxon>
    </lineage>
</organism>
<gene>
    <name evidence="4" type="primary">LOC130464284</name>
</gene>
<dbReference type="GeneID" id="130464284"/>
<dbReference type="RefSeq" id="XP_056689737.1">
    <property type="nucleotide sequence ID" value="XM_056833759.1"/>
</dbReference>
<accession>A0ABM3R2A4</accession>
<keyword evidence="3" id="KW-1185">Reference proteome</keyword>
<feature type="transmembrane region" description="Helical" evidence="1">
    <location>
        <begin position="122"/>
        <end position="140"/>
    </location>
</feature>
<feature type="signal peptide" evidence="2">
    <location>
        <begin position="1"/>
        <end position="22"/>
    </location>
</feature>
<evidence type="ECO:0008006" key="5">
    <source>
        <dbReference type="Google" id="ProtNLM"/>
    </source>
</evidence>
<keyword evidence="1" id="KW-0812">Transmembrane</keyword>
<evidence type="ECO:0000256" key="2">
    <source>
        <dbReference type="SAM" id="SignalP"/>
    </source>
</evidence>